<accession>A0ABW2V503</accession>
<keyword evidence="2" id="KW-0326">Glycosidase</keyword>
<dbReference type="Proteomes" id="UP001596528">
    <property type="component" value="Unassembled WGS sequence"/>
</dbReference>
<dbReference type="SUPFAM" id="SSF51011">
    <property type="entry name" value="Glycosyl hydrolase domain"/>
    <property type="match status" value="1"/>
</dbReference>
<evidence type="ECO:0000313" key="5">
    <source>
        <dbReference type="Proteomes" id="UP001596528"/>
    </source>
</evidence>
<dbReference type="Gene3D" id="3.20.20.80">
    <property type="entry name" value="Glycosidases"/>
    <property type="match status" value="1"/>
</dbReference>
<dbReference type="Pfam" id="PF16657">
    <property type="entry name" value="Malt_amylase_C"/>
    <property type="match status" value="1"/>
</dbReference>
<organism evidence="4 5">
    <name type="scientific">Paenibacillus thermoaerophilus</name>
    <dbReference type="NCBI Taxonomy" id="1215385"/>
    <lineage>
        <taxon>Bacteria</taxon>
        <taxon>Bacillati</taxon>
        <taxon>Bacillota</taxon>
        <taxon>Bacilli</taxon>
        <taxon>Bacillales</taxon>
        <taxon>Paenibacillaceae</taxon>
        <taxon>Paenibacillus</taxon>
    </lineage>
</organism>
<evidence type="ECO:0000259" key="3">
    <source>
        <dbReference type="SMART" id="SM00642"/>
    </source>
</evidence>
<dbReference type="InterPro" id="IPR017853">
    <property type="entry name" value="GH"/>
</dbReference>
<proteinExistence type="inferred from homology"/>
<dbReference type="InterPro" id="IPR032091">
    <property type="entry name" value="Malt_amylase-like_C"/>
</dbReference>
<comment type="caution">
    <text evidence="4">The sequence shown here is derived from an EMBL/GenBank/DDBJ whole genome shotgun (WGS) entry which is preliminary data.</text>
</comment>
<dbReference type="PANTHER" id="PTHR10357:SF179">
    <property type="entry name" value="NEUTRAL AND BASIC AMINO ACID TRANSPORT PROTEIN RBAT"/>
    <property type="match status" value="1"/>
</dbReference>
<sequence>MNKTWWKESVVYQVYWRSFYDSDGDGYGDLEGLIQKLDYIKELGVDIIWLNPVYESPDKDNGYDISDYEAIMPKAGTMEVWERLLSEVHARGMKLIMDLVVNHTSDRHPWFLESRSSRDNPKRNWYIWKDAKDGKAPTNWRSYFSPSAWEWDEATGQYYFHSFAVEQPDLNWENPELRQEIYRMMRFWLDKGIDGFRLDAIALLAKPKAFSDAENPADIRYLANNPGLHDYIREMNEQVFRHYDMMTVGETAFVSPEEGLKFVGEDRNELNTLFHFEVCDEMPSWDMRRFKEIQRRWYQVLWGKGSNSQFLNNHDHTRQVTRYGNDGPYRVQSAKLLATMLHTLPGIPYIYQGEEIGMTGVRFDSIDQYNDIAMKNRYEEEVRKGRDPQEVLRSLQALSRDNSRTPMQWNDSLNAGFTTGTPWINVNPNYKEINVEKDLADPNSIYRYYQKLIRLRKDHEVMVYGDFEELPEWMEDERLYVYTRTLGDTRWLIVLNHSDDPSSIRLPAAYREFTLNLLLSNYPENEADSADRIELRPHEARIYELRRP</sequence>
<dbReference type="CDD" id="cd11333">
    <property type="entry name" value="AmyAc_SI_OligoGlu_DGase"/>
    <property type="match status" value="1"/>
</dbReference>
<comment type="similarity">
    <text evidence="1">Belongs to the glycosyl hydrolase 13 family.</text>
</comment>
<dbReference type="EMBL" id="JBHTGQ010000041">
    <property type="protein sequence ID" value="MFC7751212.1"/>
    <property type="molecule type" value="Genomic_DNA"/>
</dbReference>
<protein>
    <submittedName>
        <fullName evidence="4">Alpha-glucosidase</fullName>
    </submittedName>
</protein>
<gene>
    <name evidence="4" type="ORF">ACFQWB_14930</name>
</gene>
<dbReference type="InterPro" id="IPR013780">
    <property type="entry name" value="Glyco_hydro_b"/>
</dbReference>
<reference evidence="5" key="1">
    <citation type="journal article" date="2019" name="Int. J. Syst. Evol. Microbiol.">
        <title>The Global Catalogue of Microorganisms (GCM) 10K type strain sequencing project: providing services to taxonomists for standard genome sequencing and annotation.</title>
        <authorList>
            <consortium name="The Broad Institute Genomics Platform"/>
            <consortium name="The Broad Institute Genome Sequencing Center for Infectious Disease"/>
            <person name="Wu L."/>
            <person name="Ma J."/>
        </authorList>
    </citation>
    <scope>NUCLEOTIDE SEQUENCE [LARGE SCALE GENOMIC DNA]</scope>
    <source>
        <strain evidence="5">JCM 18657</strain>
    </source>
</reference>
<evidence type="ECO:0000256" key="2">
    <source>
        <dbReference type="ARBA" id="ARBA00023295"/>
    </source>
</evidence>
<dbReference type="RefSeq" id="WP_138788689.1">
    <property type="nucleotide sequence ID" value="NZ_JBHTGQ010000041.1"/>
</dbReference>
<dbReference type="Pfam" id="PF00128">
    <property type="entry name" value="Alpha-amylase"/>
    <property type="match status" value="1"/>
</dbReference>
<dbReference type="InterPro" id="IPR045857">
    <property type="entry name" value="O16G_dom_2"/>
</dbReference>
<keyword evidence="5" id="KW-1185">Reference proteome</keyword>
<dbReference type="NCBIfam" id="NF008183">
    <property type="entry name" value="PRK10933.1"/>
    <property type="match status" value="1"/>
</dbReference>
<evidence type="ECO:0000256" key="1">
    <source>
        <dbReference type="ARBA" id="ARBA00008061"/>
    </source>
</evidence>
<keyword evidence="2" id="KW-0378">Hydrolase</keyword>
<evidence type="ECO:0000313" key="4">
    <source>
        <dbReference type="EMBL" id="MFC7751212.1"/>
    </source>
</evidence>
<dbReference type="SUPFAM" id="SSF51445">
    <property type="entry name" value="(Trans)glycosidases"/>
    <property type="match status" value="1"/>
</dbReference>
<dbReference type="SMART" id="SM00642">
    <property type="entry name" value="Aamy"/>
    <property type="match status" value="1"/>
</dbReference>
<name>A0ABW2V503_9BACL</name>
<dbReference type="InterPro" id="IPR006047">
    <property type="entry name" value="GH13_cat_dom"/>
</dbReference>
<dbReference type="PANTHER" id="PTHR10357">
    <property type="entry name" value="ALPHA-AMYLASE FAMILY MEMBER"/>
    <property type="match status" value="1"/>
</dbReference>
<dbReference type="Gene3D" id="3.90.400.10">
    <property type="entry name" value="Oligo-1,6-glucosidase, Domain 2"/>
    <property type="match status" value="1"/>
</dbReference>
<dbReference type="Gene3D" id="2.60.40.1180">
    <property type="entry name" value="Golgi alpha-mannosidase II"/>
    <property type="match status" value="1"/>
</dbReference>
<feature type="domain" description="Glycosyl hydrolase family 13 catalytic" evidence="3">
    <location>
        <begin position="13"/>
        <end position="404"/>
    </location>
</feature>